<protein>
    <submittedName>
        <fullName evidence="1">Uncharacterized protein</fullName>
    </submittedName>
</protein>
<dbReference type="EMBL" id="PFFQ01000053">
    <property type="protein sequence ID" value="PIW15272.1"/>
    <property type="molecule type" value="Genomic_DNA"/>
</dbReference>
<dbReference type="Proteomes" id="UP000231019">
    <property type="component" value="Unassembled WGS sequence"/>
</dbReference>
<reference evidence="1 2" key="1">
    <citation type="submission" date="2017-09" db="EMBL/GenBank/DDBJ databases">
        <title>Depth-based differentiation of microbial function through sediment-hosted aquifers and enrichment of novel symbionts in the deep terrestrial subsurface.</title>
        <authorList>
            <person name="Probst A.J."/>
            <person name="Ladd B."/>
            <person name="Jarett J.K."/>
            <person name="Geller-Mcgrath D.E."/>
            <person name="Sieber C.M."/>
            <person name="Emerson J.B."/>
            <person name="Anantharaman K."/>
            <person name="Thomas B.C."/>
            <person name="Malmstrom R."/>
            <person name="Stieglmeier M."/>
            <person name="Klingl A."/>
            <person name="Woyke T."/>
            <person name="Ryan C.M."/>
            <person name="Banfield J.F."/>
        </authorList>
    </citation>
    <scope>NUCLEOTIDE SEQUENCE [LARGE SCALE GENOMIC DNA]</scope>
    <source>
        <strain evidence="1">CG17_big_fil_post_rev_8_21_14_2_50_48_46</strain>
    </source>
</reference>
<name>A0A2M7G0R6_9BACT</name>
<sequence length="194" mass="23036">MSSAEKKPFSIEEETPLAYFEKLVEFIYDPWYARFLRRISARYERAKIPEEIELMPFFVDSLIFETFIDRKTPLDRFIEHYQAQLKPRQLKIYQRFKTSALGCYEILERHKPDRLLLRDLLDDSPVEVHDGEAWRYMMPGFYAICRLLPYEDSLVLTGSCAVLNYKTREEVLALAREFKHPPLFVEGESRPASP</sequence>
<evidence type="ECO:0000313" key="1">
    <source>
        <dbReference type="EMBL" id="PIW15272.1"/>
    </source>
</evidence>
<dbReference type="Pfam" id="PF25948">
    <property type="entry name" value="DUF7986"/>
    <property type="match status" value="1"/>
</dbReference>
<gene>
    <name evidence="1" type="ORF">COW36_17805</name>
</gene>
<organism evidence="1 2">
    <name type="scientific">bacterium (Candidatus Blackallbacteria) CG17_big_fil_post_rev_8_21_14_2_50_48_46</name>
    <dbReference type="NCBI Taxonomy" id="2014261"/>
    <lineage>
        <taxon>Bacteria</taxon>
        <taxon>Candidatus Blackallbacteria</taxon>
    </lineage>
</organism>
<evidence type="ECO:0000313" key="2">
    <source>
        <dbReference type="Proteomes" id="UP000231019"/>
    </source>
</evidence>
<dbReference type="InterPro" id="IPR058292">
    <property type="entry name" value="DUF7986"/>
</dbReference>
<comment type="caution">
    <text evidence="1">The sequence shown here is derived from an EMBL/GenBank/DDBJ whole genome shotgun (WGS) entry which is preliminary data.</text>
</comment>
<accession>A0A2M7G0R6</accession>
<dbReference type="AlphaFoldDB" id="A0A2M7G0R6"/>
<proteinExistence type="predicted"/>